<dbReference type="Proteomes" id="UP000708208">
    <property type="component" value="Unassembled WGS sequence"/>
</dbReference>
<evidence type="ECO:0000256" key="6">
    <source>
        <dbReference type="SAM" id="Phobius"/>
    </source>
</evidence>
<evidence type="ECO:0000256" key="4">
    <source>
        <dbReference type="ARBA" id="ARBA00023136"/>
    </source>
</evidence>
<feature type="compositionally biased region" description="Basic and acidic residues" evidence="5">
    <location>
        <begin position="450"/>
        <end position="473"/>
    </location>
</feature>
<dbReference type="Pfam" id="PF00002">
    <property type="entry name" value="7tm_2"/>
    <property type="match status" value="1"/>
</dbReference>
<dbReference type="InterPro" id="IPR051384">
    <property type="entry name" value="Mth_GPCR"/>
</dbReference>
<feature type="compositionally biased region" description="Polar residues" evidence="5">
    <location>
        <begin position="436"/>
        <end position="447"/>
    </location>
</feature>
<evidence type="ECO:0000256" key="3">
    <source>
        <dbReference type="ARBA" id="ARBA00022989"/>
    </source>
</evidence>
<name>A0A8J2PJT2_9HEXA</name>
<feature type="transmembrane region" description="Helical" evidence="6">
    <location>
        <begin position="216"/>
        <end position="238"/>
    </location>
</feature>
<dbReference type="AlphaFoldDB" id="A0A8J2PJT2"/>
<dbReference type="GO" id="GO:0005886">
    <property type="term" value="C:plasma membrane"/>
    <property type="evidence" value="ECO:0007669"/>
    <property type="project" value="TreeGrafter"/>
</dbReference>
<dbReference type="PANTHER" id="PTHR47154">
    <property type="entry name" value="G-PROTEIN COUPLED RECEPTOR MTH-RELATED"/>
    <property type="match status" value="1"/>
</dbReference>
<proteinExistence type="predicted"/>
<evidence type="ECO:0000313" key="9">
    <source>
        <dbReference type="Proteomes" id="UP000708208"/>
    </source>
</evidence>
<feature type="transmembrane region" description="Helical" evidence="6">
    <location>
        <begin position="263"/>
        <end position="284"/>
    </location>
</feature>
<evidence type="ECO:0000259" key="7">
    <source>
        <dbReference type="PROSITE" id="PS50261"/>
    </source>
</evidence>
<evidence type="ECO:0000256" key="5">
    <source>
        <dbReference type="SAM" id="MobiDB-lite"/>
    </source>
</evidence>
<gene>
    <name evidence="8" type="ORF">AFUS01_LOCUS42902</name>
</gene>
<comment type="subcellular location">
    <subcellularLocation>
        <location evidence="1">Membrane</location>
        <topology evidence="1">Multi-pass membrane protein</topology>
    </subcellularLocation>
</comment>
<sequence>VWNIARGKRQGCFPAGQHLWNPELYKTPSIKATEAEINQLSPHYTIIHPRSFCNSSTVPLAIEQRDGRGRNYWKFRINTEGHVFNRISRYTWEDQDDHPDSYCLDGAINSIYFTVESNQTEFSGAVEDGVLFECLPPRTVSRQWSYLYGSLMVFSCFLLLLTVLVHALLWDKQPNHAWTLTLISYDLSLFCLYLSLTLMHISQFYILQSPVDQINIFCYSLAVGNNFFFLSTFCWMSAVNFDLYLTFKVLKATTGRFQGMWRYLGYSIFAWTAPIIIVTVGIILDSMYRNDFDSGIVVPEYGRKSCRLDKEYALLVYSFGPAGILLIFNLVCFSFTMYAMYSVEKATNNSSKKNKQKQSSYLLWDFLGYSKSYRGLLKGASQMGLLVIRMLEQKYPRVEIFLDHIMLDSNSAEKNTSCHPALKRFLKPITRRNKDFSSVASSTTANGSMKRGDVKMEEGKLSTKSDIPENKQQ</sequence>
<protein>
    <recommendedName>
        <fullName evidence="7">G-protein coupled receptors family 2 profile 2 domain-containing protein</fullName>
    </recommendedName>
</protein>
<dbReference type="PANTHER" id="PTHR47154:SF2">
    <property type="entry name" value="G-PROTEIN COUPLED RECEPTOR MTH-RELATED"/>
    <property type="match status" value="1"/>
</dbReference>
<comment type="caution">
    <text evidence="8">The sequence shown here is derived from an EMBL/GenBank/DDBJ whole genome shotgun (WGS) entry which is preliminary data.</text>
</comment>
<feature type="region of interest" description="Disordered" evidence="5">
    <location>
        <begin position="436"/>
        <end position="473"/>
    </location>
</feature>
<organism evidence="8 9">
    <name type="scientific">Allacma fusca</name>
    <dbReference type="NCBI Taxonomy" id="39272"/>
    <lineage>
        <taxon>Eukaryota</taxon>
        <taxon>Metazoa</taxon>
        <taxon>Ecdysozoa</taxon>
        <taxon>Arthropoda</taxon>
        <taxon>Hexapoda</taxon>
        <taxon>Collembola</taxon>
        <taxon>Symphypleona</taxon>
        <taxon>Sminthuridae</taxon>
        <taxon>Allacma</taxon>
    </lineage>
</organism>
<feature type="domain" description="G-protein coupled receptors family 2 profile 2" evidence="7">
    <location>
        <begin position="144"/>
        <end position="368"/>
    </location>
</feature>
<dbReference type="OrthoDB" id="6134459at2759"/>
<keyword evidence="9" id="KW-1185">Reference proteome</keyword>
<dbReference type="InterPro" id="IPR017981">
    <property type="entry name" value="GPCR_2-like_7TM"/>
</dbReference>
<feature type="transmembrane region" description="Helical" evidence="6">
    <location>
        <begin position="176"/>
        <end position="196"/>
    </location>
</feature>
<keyword evidence="2 6" id="KW-0812">Transmembrane</keyword>
<evidence type="ECO:0000313" key="8">
    <source>
        <dbReference type="EMBL" id="CAG7833263.1"/>
    </source>
</evidence>
<dbReference type="PROSITE" id="PS50261">
    <property type="entry name" value="G_PROTEIN_RECEP_F2_4"/>
    <property type="match status" value="1"/>
</dbReference>
<feature type="non-terminal residue" evidence="8">
    <location>
        <position position="473"/>
    </location>
</feature>
<evidence type="ECO:0000256" key="1">
    <source>
        <dbReference type="ARBA" id="ARBA00004141"/>
    </source>
</evidence>
<dbReference type="GO" id="GO:0007166">
    <property type="term" value="P:cell surface receptor signaling pathway"/>
    <property type="evidence" value="ECO:0007669"/>
    <property type="project" value="InterPro"/>
</dbReference>
<keyword evidence="3 6" id="KW-1133">Transmembrane helix</keyword>
<dbReference type="GO" id="GO:0008528">
    <property type="term" value="F:G protein-coupled peptide receptor activity"/>
    <property type="evidence" value="ECO:0007669"/>
    <property type="project" value="TreeGrafter"/>
</dbReference>
<dbReference type="EMBL" id="CAJVCH010569330">
    <property type="protein sequence ID" value="CAG7833263.1"/>
    <property type="molecule type" value="Genomic_DNA"/>
</dbReference>
<reference evidence="8" key="1">
    <citation type="submission" date="2021-06" db="EMBL/GenBank/DDBJ databases">
        <authorList>
            <person name="Hodson N. C."/>
            <person name="Mongue J. A."/>
            <person name="Jaron S. K."/>
        </authorList>
    </citation>
    <scope>NUCLEOTIDE SEQUENCE</scope>
</reference>
<feature type="transmembrane region" description="Helical" evidence="6">
    <location>
        <begin position="146"/>
        <end position="170"/>
    </location>
</feature>
<accession>A0A8J2PJT2</accession>
<feature type="transmembrane region" description="Helical" evidence="6">
    <location>
        <begin position="312"/>
        <end position="341"/>
    </location>
</feature>
<keyword evidence="4 6" id="KW-0472">Membrane</keyword>
<evidence type="ECO:0000256" key="2">
    <source>
        <dbReference type="ARBA" id="ARBA00022692"/>
    </source>
</evidence>
<dbReference type="InterPro" id="IPR000832">
    <property type="entry name" value="GPCR_2_secretin-like"/>
</dbReference>